<dbReference type="GO" id="GO:0006094">
    <property type="term" value="P:gluconeogenesis"/>
    <property type="evidence" value="ECO:0007669"/>
    <property type="project" value="TreeGrafter"/>
</dbReference>
<comment type="caution">
    <text evidence="8">The sequence shown here is derived from an EMBL/GenBank/DDBJ whole genome shotgun (WGS) entry which is preliminary data.</text>
</comment>
<dbReference type="InterPro" id="IPR001576">
    <property type="entry name" value="Phosphoglycerate_kinase"/>
</dbReference>
<keyword evidence="5 7" id="KW-0418">Kinase</keyword>
<dbReference type="GO" id="GO:0005524">
    <property type="term" value="F:ATP binding"/>
    <property type="evidence" value="ECO:0007669"/>
    <property type="project" value="UniProtKB-KW"/>
</dbReference>
<protein>
    <recommendedName>
        <fullName evidence="2 7">Phosphoglycerate kinase</fullName>
        <ecNumber evidence="2 7">2.7.2.3</ecNumber>
    </recommendedName>
</protein>
<dbReference type="AlphaFoldDB" id="A0A3M0Z2D1"/>
<dbReference type="GO" id="GO:0004618">
    <property type="term" value="F:phosphoglycerate kinase activity"/>
    <property type="evidence" value="ECO:0007669"/>
    <property type="project" value="UniProtKB-EC"/>
</dbReference>
<dbReference type="PANTHER" id="PTHR11406">
    <property type="entry name" value="PHOSPHOGLYCERATE KINASE"/>
    <property type="match status" value="1"/>
</dbReference>
<dbReference type="InterPro" id="IPR015824">
    <property type="entry name" value="Phosphoglycerate_kinase_N"/>
</dbReference>
<sequence length="375" mass="42218">MKFLGEDKIKDCTVLVRTNFDMDLDNGTVVDNTPILAILPTLEFLIKGNNRIVILSSLGDFTGEARDESSLLPVRFEIARQIGKTVKFVSASNPVNSIKYMVPTDVLLIENLFFHNEELPTTSEEQRLSFFKPFLDFCNVYIDESFGVDENLSSVSWLKKKFKNVYYGIQYQKELKVSKSISSYPSPKIAILGGELTSSKLNLMIRNTGKFDKFLLGGFLAKAIIDFIEKGSTFGSFTNEIARVVEKIQNKEIDVLLPIDHICTDTSNNSVEVQTQSCPNEYEPKDIGPNTLILFREVIEMAETILWCGPMGAYKDERFNIGTEAIGEYIALSASRKANKIACGKITLESISKLKIKHKRFTHLSLAEDKFLDLI</sequence>
<name>A0A3M0Z2D1_9BACT</name>
<reference evidence="8 9" key="1">
    <citation type="submission" date="2018-10" db="EMBL/GenBank/DDBJ databases">
        <title>Thermophilic Lithotrophy and Phototrophy in an Intertidal, Iron-rich, Geothermal Spring.</title>
        <authorList>
            <person name="Ward L.M."/>
            <person name="Idei A."/>
            <person name="Nakagawa M."/>
            <person name="Ueno Y."/>
            <person name="Fischer W."/>
            <person name="Mcglynn S.E."/>
        </authorList>
    </citation>
    <scope>NUCLEOTIDE SEQUENCE [LARGE SCALE GENOMIC DNA]</scope>
    <source>
        <strain evidence="8">J137</strain>
    </source>
</reference>
<evidence type="ECO:0000256" key="5">
    <source>
        <dbReference type="ARBA" id="ARBA00022777"/>
    </source>
</evidence>
<dbReference type="GO" id="GO:0006096">
    <property type="term" value="P:glycolytic process"/>
    <property type="evidence" value="ECO:0007669"/>
    <property type="project" value="InterPro"/>
</dbReference>
<evidence type="ECO:0000256" key="3">
    <source>
        <dbReference type="ARBA" id="ARBA00022679"/>
    </source>
</evidence>
<comment type="catalytic activity">
    <reaction evidence="1 7">
        <text>(2R)-3-phosphoglycerate + ATP = (2R)-3-phospho-glyceroyl phosphate + ADP</text>
        <dbReference type="Rhea" id="RHEA:14801"/>
        <dbReference type="ChEBI" id="CHEBI:30616"/>
        <dbReference type="ChEBI" id="CHEBI:57604"/>
        <dbReference type="ChEBI" id="CHEBI:58272"/>
        <dbReference type="ChEBI" id="CHEBI:456216"/>
        <dbReference type="EC" id="2.7.2.3"/>
    </reaction>
</comment>
<evidence type="ECO:0000313" key="8">
    <source>
        <dbReference type="EMBL" id="RMD77191.1"/>
    </source>
</evidence>
<accession>A0A3M0Z2D1</accession>
<evidence type="ECO:0000256" key="6">
    <source>
        <dbReference type="ARBA" id="ARBA00022840"/>
    </source>
</evidence>
<evidence type="ECO:0000256" key="2">
    <source>
        <dbReference type="ARBA" id="ARBA00013061"/>
    </source>
</evidence>
<gene>
    <name evidence="8" type="primary">pgk</name>
    <name evidence="8" type="ORF">D6810_01715</name>
</gene>
<dbReference type="Gene3D" id="3.40.50.1260">
    <property type="entry name" value="Phosphoglycerate kinase, N-terminal domain"/>
    <property type="match status" value="2"/>
</dbReference>
<evidence type="ECO:0000256" key="4">
    <source>
        <dbReference type="ARBA" id="ARBA00022741"/>
    </source>
</evidence>
<dbReference type="Proteomes" id="UP000269410">
    <property type="component" value="Unassembled WGS sequence"/>
</dbReference>
<keyword evidence="4" id="KW-0547">Nucleotide-binding</keyword>
<evidence type="ECO:0000313" key="9">
    <source>
        <dbReference type="Proteomes" id="UP000269410"/>
    </source>
</evidence>
<dbReference type="Pfam" id="PF00162">
    <property type="entry name" value="PGK"/>
    <property type="match status" value="1"/>
</dbReference>
<keyword evidence="6" id="KW-0067">ATP-binding</keyword>
<dbReference type="GO" id="GO:0005829">
    <property type="term" value="C:cytosol"/>
    <property type="evidence" value="ECO:0007669"/>
    <property type="project" value="TreeGrafter"/>
</dbReference>
<evidence type="ECO:0000256" key="1">
    <source>
        <dbReference type="ARBA" id="ARBA00000642"/>
    </source>
</evidence>
<dbReference type="InterPro" id="IPR036043">
    <property type="entry name" value="Phosphoglycerate_kinase_sf"/>
</dbReference>
<dbReference type="EC" id="2.7.2.3" evidence="2 7"/>
<dbReference type="GO" id="GO:0043531">
    <property type="term" value="F:ADP binding"/>
    <property type="evidence" value="ECO:0007669"/>
    <property type="project" value="TreeGrafter"/>
</dbReference>
<comment type="similarity">
    <text evidence="7">Belongs to the phosphoglycerate kinase family.</text>
</comment>
<dbReference type="PANTHER" id="PTHR11406:SF23">
    <property type="entry name" value="PHOSPHOGLYCERATE KINASE 1, CHLOROPLASTIC-RELATED"/>
    <property type="match status" value="1"/>
</dbReference>
<keyword evidence="3 7" id="KW-0808">Transferase</keyword>
<dbReference type="EMBL" id="RFKV01000056">
    <property type="protein sequence ID" value="RMD77191.1"/>
    <property type="molecule type" value="Genomic_DNA"/>
</dbReference>
<organism evidence="8 9">
    <name type="scientific">Candidatus Dojkabacteria bacterium</name>
    <dbReference type="NCBI Taxonomy" id="2099670"/>
    <lineage>
        <taxon>Bacteria</taxon>
        <taxon>Candidatus Dojkabacteria</taxon>
    </lineage>
</organism>
<evidence type="ECO:0000256" key="7">
    <source>
        <dbReference type="RuleBase" id="RU000532"/>
    </source>
</evidence>
<proteinExistence type="inferred from homology"/>
<dbReference type="PRINTS" id="PR00477">
    <property type="entry name" value="PHGLYCKINASE"/>
</dbReference>
<dbReference type="SUPFAM" id="SSF53748">
    <property type="entry name" value="Phosphoglycerate kinase"/>
    <property type="match status" value="1"/>
</dbReference>